<accession>A0ACB9QJR5</accession>
<sequence length="527" mass="59517">MIRKRTNDRSVNRRRPSSLWKNCTTLRSLKQIHATLIVRGFHSNLSDLRELVFGAAIVVPGAISYALKLFDEIPHPDVFMWNTVMRGAAQSLEPRNAVALYARMEETEVRPDKYTFPFVLKACARLGWPRMGCCLHGKVVKSGFLEGNRFVRNSLIYFHANCGELGVARRIFDGIEDCEKGDVVAWSALTAGYARRGELESARKMFDEMPEKDLVSWNVMVTAYAKRGEMGEARKLFEDVPVKDVVTWNAMIAGYVLKGSHKEALDMFGEMRRAGERPDEITMLSLVSACAELRDLEVGKMMHQSVLEWSSKDLGVLLGNALMDMYAKCGNIPLSFDVFRSMKEKDVSTWNSIIGGLAFHGFVEESIDMFREMQRLKITPNEITMVGVLVACSHAGKVEEGRQYFKLMRDEFGIEPNIRHYGCMVDLLSRAGQLEEALEFIKGMETPPNGIVWRTLLGACKLHGNIEIGRYASEMLLQMRHEESGDYVLLSNLYAWKGEWDGVEKVRKSMDDGGIRKAPARSLIGVQ</sequence>
<evidence type="ECO:0000313" key="1">
    <source>
        <dbReference type="EMBL" id="KAI4366690.1"/>
    </source>
</evidence>
<organism evidence="1 2">
    <name type="scientific">Melastoma candidum</name>
    <dbReference type="NCBI Taxonomy" id="119954"/>
    <lineage>
        <taxon>Eukaryota</taxon>
        <taxon>Viridiplantae</taxon>
        <taxon>Streptophyta</taxon>
        <taxon>Embryophyta</taxon>
        <taxon>Tracheophyta</taxon>
        <taxon>Spermatophyta</taxon>
        <taxon>Magnoliopsida</taxon>
        <taxon>eudicotyledons</taxon>
        <taxon>Gunneridae</taxon>
        <taxon>Pentapetalae</taxon>
        <taxon>rosids</taxon>
        <taxon>malvids</taxon>
        <taxon>Myrtales</taxon>
        <taxon>Melastomataceae</taxon>
        <taxon>Melastomatoideae</taxon>
        <taxon>Melastomateae</taxon>
        <taxon>Melastoma</taxon>
    </lineage>
</organism>
<keyword evidence="2" id="KW-1185">Reference proteome</keyword>
<evidence type="ECO:0000313" key="2">
    <source>
        <dbReference type="Proteomes" id="UP001057402"/>
    </source>
</evidence>
<dbReference type="EMBL" id="CM042885">
    <property type="protein sequence ID" value="KAI4366690.1"/>
    <property type="molecule type" value="Genomic_DNA"/>
</dbReference>
<proteinExistence type="predicted"/>
<comment type="caution">
    <text evidence="1">The sequence shown here is derived from an EMBL/GenBank/DDBJ whole genome shotgun (WGS) entry which is preliminary data.</text>
</comment>
<dbReference type="Proteomes" id="UP001057402">
    <property type="component" value="Chromosome 6"/>
</dbReference>
<gene>
    <name evidence="1" type="ORF">MLD38_022536</name>
</gene>
<name>A0ACB9QJR5_9MYRT</name>
<reference evidence="2" key="1">
    <citation type="journal article" date="2023" name="Front. Plant Sci.">
        <title>Chromosomal-level genome assembly of Melastoma candidum provides insights into trichome evolution.</title>
        <authorList>
            <person name="Zhong Y."/>
            <person name="Wu W."/>
            <person name="Sun C."/>
            <person name="Zou P."/>
            <person name="Liu Y."/>
            <person name="Dai S."/>
            <person name="Zhou R."/>
        </authorList>
    </citation>
    <scope>NUCLEOTIDE SEQUENCE [LARGE SCALE GENOMIC DNA]</scope>
</reference>
<protein>
    <submittedName>
        <fullName evidence="1">Uncharacterized protein</fullName>
    </submittedName>
</protein>